<dbReference type="InterPro" id="IPR012674">
    <property type="entry name" value="Calycin"/>
</dbReference>
<accession>A0ABM5LSA9</accession>
<proteinExistence type="predicted"/>
<reference evidence="1 2" key="1">
    <citation type="submission" date="2010-05" db="EMBL/GenBank/DDBJ databases">
        <title>Complete sequence of Thermoanaerobacter mathranii subsp. mathranii mathranii str. A3.</title>
        <authorList>
            <consortium name="US DOE Joint Genome Institute"/>
            <person name="Lucas S."/>
            <person name="Copeland A."/>
            <person name="Lapidus A."/>
            <person name="Cheng J.-F."/>
            <person name="Bruce D."/>
            <person name="Goodwin L."/>
            <person name="Pitluck S."/>
            <person name="Held B."/>
            <person name="Detter J.C."/>
            <person name="Han C."/>
            <person name="Tapia R."/>
            <person name="Land M."/>
            <person name="Hauser L."/>
            <person name="Kyrpides N."/>
            <person name="Mikhailova N."/>
            <person name="Zhou J."/>
            <person name="Hemme C."/>
            <person name="Woyke T."/>
        </authorList>
    </citation>
    <scope>NUCLEOTIDE SEQUENCE [LARGE SCALE GENOMIC DNA]</scope>
    <source>
        <strain evidence="1 2">A3</strain>
    </source>
</reference>
<dbReference type="InterPro" id="IPR015231">
    <property type="entry name" value="DUF1934"/>
</dbReference>
<keyword evidence="2" id="KW-1185">Reference proteome</keyword>
<evidence type="ECO:0008006" key="3">
    <source>
        <dbReference type="Google" id="ProtNLM"/>
    </source>
</evidence>
<sequence length="148" mass="16809">MREEGERLLKKAIISVKGTQKNEQNESDTIELITEGNFYIKGNTFYVVYEESELSGMDGTTTTLKITEDKVTLLRFGTNKSKMVFEKNKRYESDYDTPYGKILLGILPTDVKVAMSEAGGEITIKYALDLNNETVSDNELYLKVREVN</sequence>
<protein>
    <recommendedName>
        <fullName evidence="3">DUF1934 domain-containing protein</fullName>
    </recommendedName>
</protein>
<evidence type="ECO:0000313" key="2">
    <source>
        <dbReference type="Proteomes" id="UP000002064"/>
    </source>
</evidence>
<dbReference type="SUPFAM" id="SSF50814">
    <property type="entry name" value="Lipocalins"/>
    <property type="match status" value="1"/>
</dbReference>
<gene>
    <name evidence="1" type="ordered locus">Tmath_2121</name>
</gene>
<name>A0ABM5LSA9_THEM3</name>
<dbReference type="Pfam" id="PF09148">
    <property type="entry name" value="DUF1934"/>
    <property type="match status" value="1"/>
</dbReference>
<evidence type="ECO:0000313" key="1">
    <source>
        <dbReference type="EMBL" id="ADH61793.1"/>
    </source>
</evidence>
<dbReference type="EMBL" id="CP002032">
    <property type="protein sequence ID" value="ADH61793.1"/>
    <property type="molecule type" value="Genomic_DNA"/>
</dbReference>
<organism evidence="1 2">
    <name type="scientific">Thermoanaerobacter mathranii subsp. mathranii (strain DSM 11426 / CCUG 53645 / CIP 108742 / A3)</name>
    <dbReference type="NCBI Taxonomy" id="583358"/>
    <lineage>
        <taxon>Bacteria</taxon>
        <taxon>Bacillati</taxon>
        <taxon>Bacillota</taxon>
        <taxon>Clostridia</taxon>
        <taxon>Thermoanaerobacterales</taxon>
        <taxon>Thermoanaerobacteraceae</taxon>
        <taxon>Thermoanaerobacter</taxon>
    </lineage>
</organism>
<dbReference type="Proteomes" id="UP000002064">
    <property type="component" value="Chromosome"/>
</dbReference>
<dbReference type="Gene3D" id="2.40.128.20">
    <property type="match status" value="1"/>
</dbReference>